<evidence type="ECO:0000313" key="3">
    <source>
        <dbReference type="Proteomes" id="UP001219934"/>
    </source>
</evidence>
<dbReference type="EMBL" id="JAPTMU010000016">
    <property type="protein sequence ID" value="KAJ4930320.1"/>
    <property type="molecule type" value="Genomic_DNA"/>
</dbReference>
<feature type="compositionally biased region" description="Polar residues" evidence="1">
    <location>
        <begin position="84"/>
        <end position="94"/>
    </location>
</feature>
<keyword evidence="3" id="KW-1185">Reference proteome</keyword>
<dbReference type="AlphaFoldDB" id="A0AAD6AR36"/>
<accession>A0AAD6AR36</accession>
<proteinExistence type="predicted"/>
<evidence type="ECO:0008006" key="4">
    <source>
        <dbReference type="Google" id="ProtNLM"/>
    </source>
</evidence>
<evidence type="ECO:0000313" key="2">
    <source>
        <dbReference type="EMBL" id="KAJ4930320.1"/>
    </source>
</evidence>
<reference evidence="2" key="1">
    <citation type="submission" date="2022-11" db="EMBL/GenBank/DDBJ databases">
        <title>Chromosome-level genome of Pogonophryne albipinna.</title>
        <authorList>
            <person name="Jo E."/>
        </authorList>
    </citation>
    <scope>NUCLEOTIDE SEQUENCE</scope>
    <source>
        <strain evidence="2">SGF0006</strain>
        <tissue evidence="2">Muscle</tissue>
    </source>
</reference>
<feature type="region of interest" description="Disordered" evidence="1">
    <location>
        <begin position="34"/>
        <end position="126"/>
    </location>
</feature>
<evidence type="ECO:0000256" key="1">
    <source>
        <dbReference type="SAM" id="MobiDB-lite"/>
    </source>
</evidence>
<comment type="caution">
    <text evidence="2">The sequence shown here is derived from an EMBL/GenBank/DDBJ whole genome shotgun (WGS) entry which is preliminary data.</text>
</comment>
<gene>
    <name evidence="2" type="ORF">JOQ06_019324</name>
</gene>
<dbReference type="Proteomes" id="UP001219934">
    <property type="component" value="Unassembled WGS sequence"/>
</dbReference>
<name>A0AAD6AR36_9TELE</name>
<protein>
    <recommendedName>
        <fullName evidence="4">Protocadherin-9</fullName>
    </recommendedName>
</protein>
<organism evidence="2 3">
    <name type="scientific">Pogonophryne albipinna</name>
    <dbReference type="NCBI Taxonomy" id="1090488"/>
    <lineage>
        <taxon>Eukaryota</taxon>
        <taxon>Metazoa</taxon>
        <taxon>Chordata</taxon>
        <taxon>Craniata</taxon>
        <taxon>Vertebrata</taxon>
        <taxon>Euteleostomi</taxon>
        <taxon>Actinopterygii</taxon>
        <taxon>Neopterygii</taxon>
        <taxon>Teleostei</taxon>
        <taxon>Neoteleostei</taxon>
        <taxon>Acanthomorphata</taxon>
        <taxon>Eupercaria</taxon>
        <taxon>Perciformes</taxon>
        <taxon>Notothenioidei</taxon>
        <taxon>Pogonophryne</taxon>
    </lineage>
</organism>
<sequence>MVDDIRSLPDVAMTGNCTNECSELGHSDACWMPGHPSPVRKARNPPKLSTFVPYQERGSLGRLANGSARLGGEEPRSRLPPSRSAYSNSGNDASQDCPLEEMPLSVASEFPPTPPSAHTPKREIYL</sequence>